<dbReference type="AlphaFoldDB" id="E9B8Z4"/>
<feature type="non-terminal residue" evidence="1">
    <location>
        <position position="55"/>
    </location>
</feature>
<reference evidence="2" key="2">
    <citation type="submission" date="2011-02" db="EMBL/GenBank/DDBJ databases">
        <title>Whole genome sequencing of Leishmania donovani clinical lines reveals dynamic variation related to drug resistance.</title>
        <authorList>
            <person name="Downing T."/>
            <person name="Imamura H."/>
            <person name="Sanders M."/>
            <person name="Decuypere S."/>
            <person name="Hertz-Fowler C."/>
            <person name="Clark T.G."/>
            <person name="Rijal S."/>
            <person name="Sundar S."/>
            <person name="Quail M.A."/>
            <person name="De Doncker S."/>
            <person name="Maes I."/>
            <person name="Vanaerschot M."/>
            <person name="Stark O."/>
            <person name="Schonian G."/>
            <person name="Dujardin J.C."/>
            <person name="Berriman M."/>
        </authorList>
    </citation>
    <scope>NUCLEOTIDE SEQUENCE [LARGE SCALE GENOMIC DNA]</scope>
    <source>
        <strain evidence="2">BPK282A1</strain>
    </source>
</reference>
<dbReference type="GeneID" id="13391703"/>
<organism evidence="1 2">
    <name type="scientific">Leishmania donovani</name>
    <dbReference type="NCBI Taxonomy" id="5661"/>
    <lineage>
        <taxon>Eukaryota</taxon>
        <taxon>Discoba</taxon>
        <taxon>Euglenozoa</taxon>
        <taxon>Kinetoplastea</taxon>
        <taxon>Metakinetoplastina</taxon>
        <taxon>Trypanosomatida</taxon>
        <taxon>Trypanosomatidae</taxon>
        <taxon>Leishmaniinae</taxon>
        <taxon>Leishmania</taxon>
    </lineage>
</organism>
<accession>E9B8Z4</accession>
<dbReference type="KEGG" id="ldo:LDBPK_220002"/>
<gene>
    <name evidence="1" type="ORF">LDBPK_220002</name>
</gene>
<dbReference type="RefSeq" id="XP_003858440.1">
    <property type="nucleotide sequence ID" value="XM_003858392.1"/>
</dbReference>
<protein>
    <submittedName>
        <fullName evidence="1">Uncharacterized protein</fullName>
    </submittedName>
</protein>
<sequence length="55" mass="6054">MSGWLTAIISLKSTGLLHPARVEKRTGISRKRSLISRSAGTAWPSPSELPRLLLR</sequence>
<evidence type="ECO:0000313" key="1">
    <source>
        <dbReference type="EMBL" id="CBZ31717.1"/>
    </source>
</evidence>
<evidence type="ECO:0000313" key="2">
    <source>
        <dbReference type="Proteomes" id="UP000008980"/>
    </source>
</evidence>
<proteinExistence type="predicted"/>
<name>E9B8Z4_LEIDO</name>
<dbReference type="VEuPathDB" id="TriTrypDB:LdBPK_061350.1"/>
<reference evidence="1 2" key="1">
    <citation type="journal article" date="2011" name="Genome Res.">
        <title>Whole genome sequencing of multiple Leishmania donovani clinical isolates provides insights into population structure and mechanisms of drug resistance.</title>
        <authorList>
            <person name="Downing T."/>
            <person name="Imamura H."/>
            <person name="Decuypere S."/>
            <person name="Clark T.G."/>
            <person name="Coombs G.H."/>
            <person name="Cotton J.A."/>
            <person name="Hilley J.D."/>
            <person name="de Doncker S."/>
            <person name="Maes I."/>
            <person name="Mottram J.C."/>
            <person name="Quail M.A."/>
            <person name="Rijal S."/>
            <person name="Sanders M."/>
            <person name="Schonian G."/>
            <person name="Stark O."/>
            <person name="Sundar S."/>
            <person name="Vanaerschot M."/>
            <person name="Hertz-Fowler C."/>
            <person name="Dujardin J.C."/>
            <person name="Berriman M."/>
        </authorList>
    </citation>
    <scope>NUCLEOTIDE SEQUENCE [LARGE SCALE GENOMIC DNA]</scope>
    <source>
        <strain evidence="1 2">BPK282A1</strain>
    </source>
</reference>
<dbReference type="EMBL" id="FR799593">
    <property type="protein sequence ID" value="CBZ31717.1"/>
    <property type="molecule type" value="Genomic_DNA"/>
</dbReference>
<dbReference type="Proteomes" id="UP000008980">
    <property type="component" value="Chromosome 6"/>
</dbReference>